<protein>
    <submittedName>
        <fullName evidence="11">Acyl-CoA dehydrogenase</fullName>
    </submittedName>
</protein>
<sequence>MTIDFTIPDEVAEQQDRIRRFIAEQVIPLEERVIGRSVDDALTAELRRRGRASGVWAPQLSAELGGGGFDLLSSSILLEEAGYSLLGPLALNCAAPDEGNLHLLDTVATPEQRTRFLEPLARGDVRSCFAMTEPPPGAGSDPSALRTQARPDGNEWVINGEKWLITGADGAGFAIVMARTGEHATMFLVDADNPGMVVGEHAHTIDASMPGGHCRVTFTECRVSVDDVLGEVHQGFRYAQVRLAPARLTHCMRWLGAARRAHDIAVRHAVRREAFGSRLADLGMAQQLIADNEIDLHASRLLLWQACWAIVQGSRGGQESSLAKVAISEAVNRVVDRAVQLAGGMGTSEETILGRIYADVRAFRIYDGASEVHRMSLAKRVARRATA</sequence>
<dbReference type="InterPro" id="IPR037069">
    <property type="entry name" value="AcylCoA_DH/ox_N_sf"/>
</dbReference>
<dbReference type="Gene3D" id="1.20.140.10">
    <property type="entry name" value="Butyryl-CoA Dehydrogenase, subunit A, domain 3"/>
    <property type="match status" value="1"/>
</dbReference>
<comment type="subunit">
    <text evidence="3">Homodimer.</text>
</comment>
<evidence type="ECO:0000256" key="7">
    <source>
        <dbReference type="RuleBase" id="RU362125"/>
    </source>
</evidence>
<dbReference type="RefSeq" id="WP_137095467.1">
    <property type="nucleotide sequence ID" value="NZ_SWMS01000007.1"/>
</dbReference>
<evidence type="ECO:0000259" key="8">
    <source>
        <dbReference type="Pfam" id="PF00441"/>
    </source>
</evidence>
<dbReference type="SUPFAM" id="SSF47203">
    <property type="entry name" value="Acyl-CoA dehydrogenase C-terminal domain-like"/>
    <property type="match status" value="1"/>
</dbReference>
<keyword evidence="5 7" id="KW-0274">FAD</keyword>
<dbReference type="SUPFAM" id="SSF56645">
    <property type="entry name" value="Acyl-CoA dehydrogenase NM domain-like"/>
    <property type="match status" value="1"/>
</dbReference>
<comment type="similarity">
    <text evidence="2 7">Belongs to the acyl-CoA dehydrogenase family.</text>
</comment>
<dbReference type="InterPro" id="IPR013786">
    <property type="entry name" value="AcylCoA_DH/ox_N"/>
</dbReference>
<dbReference type="InterPro" id="IPR009100">
    <property type="entry name" value="AcylCoA_DH/oxidase_NM_dom_sf"/>
</dbReference>
<reference evidence="11 12" key="1">
    <citation type="journal article" date="2015" name="Antonie Van Leeuwenhoek">
        <title>Prauserella endophytica sp. nov., an endophytic actinobacterium isolated from Tamarix taklamakanensis.</title>
        <authorList>
            <person name="Liu J.M."/>
            <person name="Habden X."/>
            <person name="Guo L."/>
            <person name="Tuo L."/>
            <person name="Jiang Z.K."/>
            <person name="Liu S.W."/>
            <person name="Liu X.F."/>
            <person name="Chen L."/>
            <person name="Li R.F."/>
            <person name="Zhang Y.Q."/>
            <person name="Sun C.H."/>
        </authorList>
    </citation>
    <scope>NUCLEOTIDE SEQUENCE [LARGE SCALE GENOMIC DNA]</scope>
    <source>
        <strain evidence="11 12">CGMCC 4.7182</strain>
    </source>
</reference>
<evidence type="ECO:0000256" key="6">
    <source>
        <dbReference type="ARBA" id="ARBA00023002"/>
    </source>
</evidence>
<evidence type="ECO:0000313" key="11">
    <source>
        <dbReference type="EMBL" id="TKG70976.1"/>
    </source>
</evidence>
<dbReference type="InterPro" id="IPR009075">
    <property type="entry name" value="AcylCo_DH/oxidase_C"/>
</dbReference>
<dbReference type="Pfam" id="PF00441">
    <property type="entry name" value="Acyl-CoA_dh_1"/>
    <property type="match status" value="1"/>
</dbReference>
<feature type="domain" description="Acyl-CoA dehydrogenase/oxidase N-terminal" evidence="10">
    <location>
        <begin position="10"/>
        <end position="124"/>
    </location>
</feature>
<dbReference type="Proteomes" id="UP000309992">
    <property type="component" value="Unassembled WGS sequence"/>
</dbReference>
<gene>
    <name evidence="11" type="ORF">FCN18_15800</name>
</gene>
<dbReference type="InterPro" id="IPR006091">
    <property type="entry name" value="Acyl-CoA_Oxase/DH_mid-dom"/>
</dbReference>
<comment type="caution">
    <text evidence="11">The sequence shown here is derived from an EMBL/GenBank/DDBJ whole genome shotgun (WGS) entry which is preliminary data.</text>
</comment>
<keyword evidence="12" id="KW-1185">Reference proteome</keyword>
<dbReference type="InterPro" id="IPR036250">
    <property type="entry name" value="AcylCo_DH-like_C"/>
</dbReference>
<evidence type="ECO:0000256" key="3">
    <source>
        <dbReference type="ARBA" id="ARBA00011738"/>
    </source>
</evidence>
<dbReference type="Pfam" id="PF02771">
    <property type="entry name" value="Acyl-CoA_dh_N"/>
    <property type="match status" value="1"/>
</dbReference>
<evidence type="ECO:0000256" key="1">
    <source>
        <dbReference type="ARBA" id="ARBA00001974"/>
    </source>
</evidence>
<evidence type="ECO:0000259" key="9">
    <source>
        <dbReference type="Pfam" id="PF02770"/>
    </source>
</evidence>
<evidence type="ECO:0000256" key="2">
    <source>
        <dbReference type="ARBA" id="ARBA00009347"/>
    </source>
</evidence>
<evidence type="ECO:0000259" key="10">
    <source>
        <dbReference type="Pfam" id="PF02771"/>
    </source>
</evidence>
<dbReference type="PANTHER" id="PTHR48083">
    <property type="entry name" value="MEDIUM-CHAIN SPECIFIC ACYL-COA DEHYDROGENASE, MITOCHONDRIAL-RELATED"/>
    <property type="match status" value="1"/>
</dbReference>
<dbReference type="InterPro" id="IPR050741">
    <property type="entry name" value="Acyl-CoA_dehydrogenase"/>
</dbReference>
<feature type="domain" description="Acyl-CoA dehydrogenase/oxidase C-terminal" evidence="8">
    <location>
        <begin position="234"/>
        <end position="381"/>
    </location>
</feature>
<name>A0ABY2S6E9_9PSEU</name>
<dbReference type="PANTHER" id="PTHR48083:SF13">
    <property type="entry name" value="ACYL-COA DEHYDROGENASE FAMILY MEMBER 11"/>
    <property type="match status" value="1"/>
</dbReference>
<keyword evidence="4 7" id="KW-0285">Flavoprotein</keyword>
<dbReference type="InterPro" id="IPR046373">
    <property type="entry name" value="Acyl-CoA_Oxase/DH_mid-dom_sf"/>
</dbReference>
<dbReference type="Pfam" id="PF02770">
    <property type="entry name" value="Acyl-CoA_dh_M"/>
    <property type="match status" value="1"/>
</dbReference>
<dbReference type="Gene3D" id="1.10.540.10">
    <property type="entry name" value="Acyl-CoA dehydrogenase/oxidase, N-terminal domain"/>
    <property type="match status" value="1"/>
</dbReference>
<dbReference type="Gene3D" id="2.40.110.10">
    <property type="entry name" value="Butyryl-CoA Dehydrogenase, subunit A, domain 2"/>
    <property type="match status" value="1"/>
</dbReference>
<evidence type="ECO:0000256" key="4">
    <source>
        <dbReference type="ARBA" id="ARBA00022630"/>
    </source>
</evidence>
<organism evidence="11 12">
    <name type="scientific">Prauserella endophytica</name>
    <dbReference type="NCBI Taxonomy" id="1592324"/>
    <lineage>
        <taxon>Bacteria</taxon>
        <taxon>Bacillati</taxon>
        <taxon>Actinomycetota</taxon>
        <taxon>Actinomycetes</taxon>
        <taxon>Pseudonocardiales</taxon>
        <taxon>Pseudonocardiaceae</taxon>
        <taxon>Prauserella</taxon>
        <taxon>Prauserella coralliicola group</taxon>
    </lineage>
</organism>
<proteinExistence type="inferred from homology"/>
<dbReference type="EMBL" id="SWMS01000007">
    <property type="protein sequence ID" value="TKG70976.1"/>
    <property type="molecule type" value="Genomic_DNA"/>
</dbReference>
<keyword evidence="6 7" id="KW-0560">Oxidoreductase</keyword>
<evidence type="ECO:0000256" key="5">
    <source>
        <dbReference type="ARBA" id="ARBA00022827"/>
    </source>
</evidence>
<accession>A0ABY2S6E9</accession>
<comment type="cofactor">
    <cofactor evidence="1 7">
        <name>FAD</name>
        <dbReference type="ChEBI" id="CHEBI:57692"/>
    </cofactor>
</comment>
<evidence type="ECO:0000313" key="12">
    <source>
        <dbReference type="Proteomes" id="UP000309992"/>
    </source>
</evidence>
<feature type="domain" description="Acyl-CoA oxidase/dehydrogenase middle" evidence="9">
    <location>
        <begin position="128"/>
        <end position="219"/>
    </location>
</feature>